<dbReference type="Pfam" id="PF02515">
    <property type="entry name" value="CoA_transf_3"/>
    <property type="match status" value="1"/>
</dbReference>
<dbReference type="PANTHER" id="PTHR48228">
    <property type="entry name" value="SUCCINYL-COA--D-CITRAMALATE COA-TRANSFERASE"/>
    <property type="match status" value="1"/>
</dbReference>
<evidence type="ECO:0000313" key="2">
    <source>
        <dbReference type="Proteomes" id="UP001519295"/>
    </source>
</evidence>
<dbReference type="Proteomes" id="UP001519295">
    <property type="component" value="Unassembled WGS sequence"/>
</dbReference>
<dbReference type="InterPro" id="IPR003673">
    <property type="entry name" value="CoA-Trfase_fam_III"/>
</dbReference>
<protein>
    <submittedName>
        <fullName evidence="1">Crotonobetainyl-CoA:carnitine CoA-transferase CaiB-like acyl-CoA transferase</fullName>
    </submittedName>
</protein>
<gene>
    <name evidence="1" type="ORF">JOF36_005459</name>
</gene>
<organism evidence="1 2">
    <name type="scientific">Pseudonocardia parietis</name>
    <dbReference type="NCBI Taxonomy" id="570936"/>
    <lineage>
        <taxon>Bacteria</taxon>
        <taxon>Bacillati</taxon>
        <taxon>Actinomycetota</taxon>
        <taxon>Actinomycetes</taxon>
        <taxon>Pseudonocardiales</taxon>
        <taxon>Pseudonocardiaceae</taxon>
        <taxon>Pseudonocardia</taxon>
    </lineage>
</organism>
<dbReference type="Gene3D" id="3.30.1540.10">
    <property type="entry name" value="formyl-coa transferase, domain 3"/>
    <property type="match status" value="1"/>
</dbReference>
<dbReference type="EMBL" id="JAGINU010000001">
    <property type="protein sequence ID" value="MBP2369763.1"/>
    <property type="molecule type" value="Genomic_DNA"/>
</dbReference>
<dbReference type="PANTHER" id="PTHR48228:SF2">
    <property type="entry name" value="E-CINNAMOYL-COA:R-PHENYLLACTATE COA TRANSFERASE LARGE SUBUNIT"/>
    <property type="match status" value="1"/>
</dbReference>
<dbReference type="InterPro" id="IPR044855">
    <property type="entry name" value="CoA-Trfase_III_dom3_sf"/>
</dbReference>
<dbReference type="Gene3D" id="3.40.50.10540">
    <property type="entry name" value="Crotonobetainyl-coa:carnitine coa-transferase, domain 1"/>
    <property type="match status" value="1"/>
</dbReference>
<dbReference type="InterPro" id="IPR050509">
    <property type="entry name" value="CoA-transferase_III"/>
</dbReference>
<comment type="caution">
    <text evidence="1">The sequence shown here is derived from an EMBL/GenBank/DDBJ whole genome shotgun (WGS) entry which is preliminary data.</text>
</comment>
<dbReference type="SUPFAM" id="SSF89796">
    <property type="entry name" value="CoA-transferase family III (CaiB/BaiF)"/>
    <property type="match status" value="1"/>
</dbReference>
<name>A0ABS4W0M8_9PSEU</name>
<proteinExistence type="predicted"/>
<evidence type="ECO:0000313" key="1">
    <source>
        <dbReference type="EMBL" id="MBP2369763.1"/>
    </source>
</evidence>
<dbReference type="InterPro" id="IPR023606">
    <property type="entry name" value="CoA-Trfase_III_dom_1_sf"/>
</dbReference>
<keyword evidence="2" id="KW-1185">Reference proteome</keyword>
<dbReference type="RefSeq" id="WP_210032252.1">
    <property type="nucleotide sequence ID" value="NZ_JAGINU010000001.1"/>
</dbReference>
<sequence length="412" mass="44738">MTTEAVTKQNSPILDGIRVVELAAWTFVPSAGAVLADWGADVIKIEHPETGDPQRGLISSGVVAGAGAVNHFVEQPNRGKRSVGVDVANPDGLEVLYTLVESADVFITNLLPDSRRRLGVDVEDIRARNPRIVYGRGHGYGSKGDEAERGGFDLAAYWSRGGIGDAYAPSGGDFPPAQRPAFGDLFGGFAIASGVVGALLRRERTGEPAVVDVSLLGSALWQLSPDVVAAGIIGRPVPKFDLEDMPNPVANLYRTADGRFLSFVLLQADRFWPDLCARIGRPDLITDERFGDARARFGNRRECIAELRSTFESQPLVHWEEQLRGFDGVWDVLRDAREVHDDPQVVANGYLPRLRTDDGTAFALVDSPVQFDERPNASRRAPEHGEHTDAVLLEAGYDHDKIIALKESGAIL</sequence>
<reference evidence="1 2" key="1">
    <citation type="submission" date="2021-03" db="EMBL/GenBank/DDBJ databases">
        <title>Sequencing the genomes of 1000 actinobacteria strains.</title>
        <authorList>
            <person name="Klenk H.-P."/>
        </authorList>
    </citation>
    <scope>NUCLEOTIDE SEQUENCE [LARGE SCALE GENOMIC DNA]</scope>
    <source>
        <strain evidence="1 2">DSM 45256</strain>
    </source>
</reference>
<accession>A0ABS4W0M8</accession>